<evidence type="ECO:0000313" key="4">
    <source>
        <dbReference type="Proteomes" id="UP000076532"/>
    </source>
</evidence>
<dbReference type="CDD" id="cd09487">
    <property type="entry name" value="SAM_superfamily"/>
    <property type="match status" value="1"/>
</dbReference>
<feature type="region of interest" description="Disordered" evidence="1">
    <location>
        <begin position="1"/>
        <end position="72"/>
    </location>
</feature>
<feature type="domain" description="SAM" evidence="2">
    <location>
        <begin position="403"/>
        <end position="466"/>
    </location>
</feature>
<evidence type="ECO:0000256" key="1">
    <source>
        <dbReference type="SAM" id="MobiDB-lite"/>
    </source>
</evidence>
<feature type="compositionally biased region" description="Acidic residues" evidence="1">
    <location>
        <begin position="106"/>
        <end position="121"/>
    </location>
</feature>
<accession>A0A166KJT4</accession>
<proteinExistence type="predicted"/>
<reference evidence="3 4" key="1">
    <citation type="journal article" date="2016" name="Mol. Biol. Evol.">
        <title>Comparative Genomics of Early-Diverging Mushroom-Forming Fungi Provides Insights into the Origins of Lignocellulose Decay Capabilities.</title>
        <authorList>
            <person name="Nagy L.G."/>
            <person name="Riley R."/>
            <person name="Tritt A."/>
            <person name="Adam C."/>
            <person name="Daum C."/>
            <person name="Floudas D."/>
            <person name="Sun H."/>
            <person name="Yadav J.S."/>
            <person name="Pangilinan J."/>
            <person name="Larsson K.H."/>
            <person name="Matsuura K."/>
            <person name="Barry K."/>
            <person name="Labutti K."/>
            <person name="Kuo R."/>
            <person name="Ohm R.A."/>
            <person name="Bhattacharya S.S."/>
            <person name="Shirouzu T."/>
            <person name="Yoshinaga Y."/>
            <person name="Martin F.M."/>
            <person name="Grigoriev I.V."/>
            <person name="Hibbett D.S."/>
        </authorList>
    </citation>
    <scope>NUCLEOTIDE SEQUENCE [LARGE SCALE GENOMIC DNA]</scope>
    <source>
        <strain evidence="3 4">CBS 109695</strain>
    </source>
</reference>
<evidence type="ECO:0000259" key="2">
    <source>
        <dbReference type="PROSITE" id="PS50105"/>
    </source>
</evidence>
<protein>
    <recommendedName>
        <fullName evidence="2">SAM domain-containing protein</fullName>
    </recommendedName>
</protein>
<dbReference type="Proteomes" id="UP000076532">
    <property type="component" value="Unassembled WGS sequence"/>
</dbReference>
<evidence type="ECO:0000313" key="3">
    <source>
        <dbReference type="EMBL" id="KZP21978.1"/>
    </source>
</evidence>
<name>A0A166KJT4_9AGAM</name>
<organism evidence="3 4">
    <name type="scientific">Athelia psychrophila</name>
    <dbReference type="NCBI Taxonomy" id="1759441"/>
    <lineage>
        <taxon>Eukaryota</taxon>
        <taxon>Fungi</taxon>
        <taxon>Dikarya</taxon>
        <taxon>Basidiomycota</taxon>
        <taxon>Agaricomycotina</taxon>
        <taxon>Agaricomycetes</taxon>
        <taxon>Agaricomycetidae</taxon>
        <taxon>Atheliales</taxon>
        <taxon>Atheliaceae</taxon>
        <taxon>Athelia</taxon>
    </lineage>
</organism>
<dbReference type="OrthoDB" id="3027237at2759"/>
<feature type="region of interest" description="Disordered" evidence="1">
    <location>
        <begin position="106"/>
        <end position="140"/>
    </location>
</feature>
<sequence length="488" mass="53968">MGNHRQATLRKSKALRNSGERKSAKPSSSVNPASTPAKPRPTPKPLRKSAIDEDTDKGGLATASSAHHQEEDAARALMSMKDTPELSRFNHMYSQIMNIAPEEMVDDESEVDIESDEELENGENASDTSEAVTFPTDSGAPARKDFEDFVIPFEVPFKNATRNLDGITSQTTFDHFLITLAERMETRISLLTAIAYVPSYKPKSPKPVPKLLEDERVWYKLIEDVSDYIKTSKAAKRGKGTVKPFTIRIFDTSGSDREVTKGSSKKKDEAAPAMPYTDVELREQAMQRRLEKHHWCQNHKKACFVKSDGSCYHLTISDLATWAMLLVAADSAPPAWLQQMMAVGMMGYQPPPPWAMMTGMFPGASPTGIAPFTGSQISATPTHPSFIPAPASSPLSIKRISPIDYPDTDDWLESLDKDPIRGKRELNFAQYIDSLKSNGILDLEDLLALSLDKLQELSGMNVGVANRVMNYAKDDTAQLKGAKRARTD</sequence>
<dbReference type="AlphaFoldDB" id="A0A166KJT4"/>
<feature type="compositionally biased region" description="Polar residues" evidence="1">
    <location>
        <begin position="25"/>
        <end position="34"/>
    </location>
</feature>
<dbReference type="EMBL" id="KV417543">
    <property type="protein sequence ID" value="KZP21978.1"/>
    <property type="molecule type" value="Genomic_DNA"/>
</dbReference>
<gene>
    <name evidence="3" type="ORF">FIBSPDRAFT_931406</name>
</gene>
<dbReference type="PROSITE" id="PS50105">
    <property type="entry name" value="SAM_DOMAIN"/>
    <property type="match status" value="1"/>
</dbReference>
<keyword evidence="4" id="KW-1185">Reference proteome</keyword>
<dbReference type="Gene3D" id="1.10.150.50">
    <property type="entry name" value="Transcription Factor, Ets-1"/>
    <property type="match status" value="1"/>
</dbReference>
<dbReference type="InterPro" id="IPR001660">
    <property type="entry name" value="SAM"/>
</dbReference>
<dbReference type="InterPro" id="IPR013761">
    <property type="entry name" value="SAM/pointed_sf"/>
</dbReference>